<dbReference type="Proteomes" id="UP000238823">
    <property type="component" value="Unassembled WGS sequence"/>
</dbReference>
<dbReference type="AlphaFoldDB" id="A0A2S9XWU1"/>
<protein>
    <recommendedName>
        <fullName evidence="3">Tat (Twin-arginine translocation) pathway signal sequence domain protein</fullName>
    </recommendedName>
</protein>
<reference evidence="1 2" key="1">
    <citation type="submission" date="2018-03" db="EMBL/GenBank/DDBJ databases">
        <title>Draft Genome Sequences of the Obligatory Marine Myxobacteria Enhygromyxa salina SWB007.</title>
        <authorList>
            <person name="Poehlein A."/>
            <person name="Moghaddam J.A."/>
            <person name="Harms H."/>
            <person name="Alanjari M."/>
            <person name="Koenig G.M."/>
            <person name="Daniel R."/>
            <person name="Schaeberle T.F."/>
        </authorList>
    </citation>
    <scope>NUCLEOTIDE SEQUENCE [LARGE SCALE GENOMIC DNA]</scope>
    <source>
        <strain evidence="1 2">SWB007</strain>
    </source>
</reference>
<name>A0A2S9XWU1_9BACT</name>
<dbReference type="RefSeq" id="WP_106093507.1">
    <property type="nucleotide sequence ID" value="NZ_PVNL01000130.1"/>
</dbReference>
<dbReference type="InterPro" id="IPR011447">
    <property type="entry name" value="DUF1552"/>
</dbReference>
<proteinExistence type="predicted"/>
<accession>A0A2S9XWU1</accession>
<dbReference type="InterPro" id="IPR006311">
    <property type="entry name" value="TAT_signal"/>
</dbReference>
<dbReference type="PROSITE" id="PS51318">
    <property type="entry name" value="TAT"/>
    <property type="match status" value="1"/>
</dbReference>
<comment type="caution">
    <text evidence="1">The sequence shown here is derived from an EMBL/GenBank/DDBJ whole genome shotgun (WGS) entry which is preliminary data.</text>
</comment>
<dbReference type="EMBL" id="PVNL01000130">
    <property type="protein sequence ID" value="PRP97335.1"/>
    <property type="molecule type" value="Genomic_DNA"/>
</dbReference>
<dbReference type="OrthoDB" id="9146593at2"/>
<gene>
    <name evidence="1" type="ORF">ENSA7_66850</name>
</gene>
<evidence type="ECO:0000313" key="2">
    <source>
        <dbReference type="Proteomes" id="UP000238823"/>
    </source>
</evidence>
<evidence type="ECO:0000313" key="1">
    <source>
        <dbReference type="EMBL" id="PRP97335.1"/>
    </source>
</evidence>
<dbReference type="Pfam" id="PF07586">
    <property type="entry name" value="HXXSHH"/>
    <property type="match status" value="1"/>
</dbReference>
<evidence type="ECO:0008006" key="3">
    <source>
        <dbReference type="Google" id="ProtNLM"/>
    </source>
</evidence>
<sequence>MRLRKRHPGAHFSLVADRHAQARQPRGFTRRAFLGGAGVALGLPMLESLAPRSIRVAQAAHDGPLRLVSFYVPNGIDMAGFTPITTGPDYAPTPILQPLFDMMLEQNVLILSGLDNAPAKPDGAGDHAAGTGGFMTCRHVNKSEVDIVNGISMDQVFAQHLGDTTSIASLQLGIEGGASVGNCDSGYSCAYSRNISWANESTPLPKLTSPQVAFDLMFGGYDPAATAEEIARRRAYRLSILDYVEEDATALQSKLGMSDRVKLEQYLDGVRDLELRIASEGDGPVCDTGSYSYTFADFPSHVRVMLDLIVLALSCDTTRVVSFMLGNGGSGRTYDFLGVPGAHHDISHHGSDPVKLDQLRTIDTWEVAQLAYLLDRLRAVTEGDSNMLENSLVFFSSEIEDGNSHSHYNMPVILGGSAGGHMINGQHMNMDDGKVSELFVSMLQLLGADIGSFGDDGNGPLAGITV</sequence>
<organism evidence="1 2">
    <name type="scientific">Enhygromyxa salina</name>
    <dbReference type="NCBI Taxonomy" id="215803"/>
    <lineage>
        <taxon>Bacteria</taxon>
        <taxon>Pseudomonadati</taxon>
        <taxon>Myxococcota</taxon>
        <taxon>Polyangia</taxon>
        <taxon>Nannocystales</taxon>
        <taxon>Nannocystaceae</taxon>
        <taxon>Enhygromyxa</taxon>
    </lineage>
</organism>